<dbReference type="Proteomes" id="UP000608522">
    <property type="component" value="Unassembled WGS sequence"/>
</dbReference>
<dbReference type="RefSeq" id="WP_202199753.1">
    <property type="nucleotide sequence ID" value="NZ_BAAATO010000013.1"/>
</dbReference>
<name>A0ABQ3TCW6_9ACTN</name>
<comment type="caution">
    <text evidence="1">The sequence shown here is derived from an EMBL/GenBank/DDBJ whole genome shotgun (WGS) entry which is preliminary data.</text>
</comment>
<proteinExistence type="predicted"/>
<keyword evidence="2" id="KW-1185">Reference proteome</keyword>
<evidence type="ECO:0000313" key="2">
    <source>
        <dbReference type="Proteomes" id="UP000608522"/>
    </source>
</evidence>
<organism evidence="1 2">
    <name type="scientific">Streptomyces spororaveus</name>
    <dbReference type="NCBI Taxonomy" id="284039"/>
    <lineage>
        <taxon>Bacteria</taxon>
        <taxon>Bacillati</taxon>
        <taxon>Actinomycetota</taxon>
        <taxon>Actinomycetes</taxon>
        <taxon>Kitasatosporales</taxon>
        <taxon>Streptomycetaceae</taxon>
        <taxon>Streptomyces</taxon>
    </lineage>
</organism>
<reference evidence="2" key="1">
    <citation type="submission" date="2023-07" db="EMBL/GenBank/DDBJ databases">
        <title>Whole genome shotgun sequence of Streptomyces spororaveus NBRC 15456.</title>
        <authorList>
            <person name="Komaki H."/>
            <person name="Tamura T."/>
        </authorList>
    </citation>
    <scope>NUCLEOTIDE SEQUENCE [LARGE SCALE GENOMIC DNA]</scope>
    <source>
        <strain evidence="2">NBRC 15456</strain>
    </source>
</reference>
<evidence type="ECO:0000313" key="1">
    <source>
        <dbReference type="EMBL" id="GHI77790.1"/>
    </source>
</evidence>
<sequence>MSWKKTADWYACCLADPAVAHAAWREHGVAVLPLGARFEAVRIPDALAYAAVESSADRVVDLALTLALEGPVIRDARGRNRYALVEPGTGEDWQPRSAVECLGHGTHLGVPDIGRDRVGPGRALYWASAPGPGAYFCRVAAVRLLVRVGWARLAEGAAR</sequence>
<gene>
    <name evidence="1" type="ORF">Sspor_33510</name>
</gene>
<dbReference type="EMBL" id="BNED01000005">
    <property type="protein sequence ID" value="GHI77790.1"/>
    <property type="molecule type" value="Genomic_DNA"/>
</dbReference>
<protein>
    <submittedName>
        <fullName evidence="1">Uncharacterized protein</fullName>
    </submittedName>
</protein>
<accession>A0ABQ3TCW6</accession>